<dbReference type="NCBIfam" id="NF003763">
    <property type="entry name" value="PRK05354.1"/>
    <property type="match status" value="1"/>
</dbReference>
<dbReference type="Pfam" id="PF17944">
    <property type="entry name" value="Arg_decarbox_C"/>
    <property type="match status" value="1"/>
</dbReference>
<evidence type="ECO:0000259" key="15">
    <source>
        <dbReference type="Pfam" id="PF17944"/>
    </source>
</evidence>
<comment type="cofactor">
    <cofactor evidence="1 12">
        <name>pyridoxal 5'-phosphate</name>
        <dbReference type="ChEBI" id="CHEBI:597326"/>
    </cofactor>
</comment>
<dbReference type="PROSITE" id="PS00879">
    <property type="entry name" value="ODR_DC_2_2"/>
    <property type="match status" value="1"/>
</dbReference>
<dbReference type="PANTHER" id="PTHR43295:SF9">
    <property type="entry name" value="BIOSYNTHETIC ARGININE DECARBOXYLASE"/>
    <property type="match status" value="1"/>
</dbReference>
<protein>
    <recommendedName>
        <fullName evidence="12">Biosynthetic arginine decarboxylase</fullName>
        <shortName evidence="12">ADC</shortName>
        <ecNumber evidence="12">4.1.1.19</ecNumber>
    </recommendedName>
</protein>
<dbReference type="InterPro" id="IPR022644">
    <property type="entry name" value="De-COase2_N"/>
</dbReference>
<feature type="domain" description="Orn/DAP/Arg decarboxylase 2 N-terminal" evidence="13">
    <location>
        <begin position="91"/>
        <end position="352"/>
    </location>
</feature>
<dbReference type="PIRSF" id="PIRSF001336">
    <property type="entry name" value="Arg_decrbxlase"/>
    <property type="match status" value="1"/>
</dbReference>
<feature type="domain" description="Arginine decarboxylase helical bundle" evidence="14">
    <location>
        <begin position="379"/>
        <end position="465"/>
    </location>
</feature>
<evidence type="ECO:0000256" key="7">
    <source>
        <dbReference type="ARBA" id="ARBA00022842"/>
    </source>
</evidence>
<feature type="modified residue" description="N6-(pyridoxal phosphate)lysine" evidence="12">
    <location>
        <position position="111"/>
    </location>
</feature>
<gene>
    <name evidence="12 16" type="primary">speA</name>
    <name evidence="16" type="ORF">VB739_05260</name>
</gene>
<evidence type="ECO:0000313" key="17">
    <source>
        <dbReference type="Proteomes" id="UP001302329"/>
    </source>
</evidence>
<accession>A0ABU5SU07</accession>
<dbReference type="SUPFAM" id="SSF51419">
    <property type="entry name" value="PLP-binding barrel"/>
    <property type="match status" value="1"/>
</dbReference>
<dbReference type="PRINTS" id="PR01180">
    <property type="entry name" value="ARGDCRBXLASE"/>
</dbReference>
<dbReference type="InterPro" id="IPR040634">
    <property type="entry name" value="Arg_decarb_HB"/>
</dbReference>
<dbReference type="EC" id="4.1.1.19" evidence="12"/>
<keyword evidence="17" id="KW-1185">Reference proteome</keyword>
<evidence type="ECO:0000256" key="3">
    <source>
        <dbReference type="ARBA" id="ARBA00002257"/>
    </source>
</evidence>
<dbReference type="CDD" id="cd06830">
    <property type="entry name" value="PLPDE_III_ADC"/>
    <property type="match status" value="1"/>
</dbReference>
<evidence type="ECO:0000256" key="12">
    <source>
        <dbReference type="HAMAP-Rule" id="MF_01417"/>
    </source>
</evidence>
<dbReference type="InterPro" id="IPR041128">
    <property type="entry name" value="Arg_decarbox_C"/>
</dbReference>
<keyword evidence="11 12" id="KW-0456">Lyase</keyword>
<feature type="binding site" evidence="12">
    <location>
        <begin position="293"/>
        <end position="303"/>
    </location>
    <ligand>
        <name>substrate</name>
    </ligand>
</feature>
<dbReference type="InterPro" id="IPR022657">
    <property type="entry name" value="De-COase2_CS"/>
</dbReference>
<dbReference type="Gene3D" id="1.20.58.930">
    <property type="match status" value="1"/>
</dbReference>
<dbReference type="EMBL" id="JAYGHY010000010">
    <property type="protein sequence ID" value="MEA5441956.1"/>
    <property type="molecule type" value="Genomic_DNA"/>
</dbReference>
<comment type="similarity">
    <text evidence="4 12">Belongs to the Orn/Lys/Arg decarboxylase class-II family. SpeA subfamily.</text>
</comment>
<keyword evidence="7 12" id="KW-0460">Magnesium</keyword>
<dbReference type="Pfam" id="PF17810">
    <property type="entry name" value="Arg_decarb_HB"/>
    <property type="match status" value="1"/>
</dbReference>
<dbReference type="HAMAP" id="MF_01417">
    <property type="entry name" value="SpeA"/>
    <property type="match status" value="1"/>
</dbReference>
<evidence type="ECO:0000313" key="16">
    <source>
        <dbReference type="EMBL" id="MEA5441956.1"/>
    </source>
</evidence>
<evidence type="ECO:0000259" key="13">
    <source>
        <dbReference type="Pfam" id="PF02784"/>
    </source>
</evidence>
<comment type="function">
    <text evidence="3 12">Catalyzes the biosynthesis of agmatine from arginine.</text>
</comment>
<keyword evidence="9 12" id="KW-0745">Spermidine biosynthesis</keyword>
<keyword evidence="6 12" id="KW-0210">Decarboxylase</keyword>
<feature type="domain" description="Arginine decarboxylase C-terminal helical" evidence="15">
    <location>
        <begin position="608"/>
        <end position="660"/>
    </location>
</feature>
<evidence type="ECO:0000256" key="2">
    <source>
        <dbReference type="ARBA" id="ARBA00001946"/>
    </source>
</evidence>
<evidence type="ECO:0000256" key="5">
    <source>
        <dbReference type="ARBA" id="ARBA00022723"/>
    </source>
</evidence>
<comment type="cofactor">
    <cofactor evidence="2 12">
        <name>Mg(2+)</name>
        <dbReference type="ChEBI" id="CHEBI:18420"/>
    </cofactor>
</comment>
<evidence type="ECO:0000256" key="9">
    <source>
        <dbReference type="ARBA" id="ARBA00023066"/>
    </source>
</evidence>
<dbReference type="InterPro" id="IPR029066">
    <property type="entry name" value="PLP-binding_barrel"/>
</dbReference>
<comment type="caution">
    <text evidence="16">The sequence shown here is derived from an EMBL/GenBank/DDBJ whole genome shotgun (WGS) entry which is preliminary data.</text>
</comment>
<sequence>MVLADPPSGLLADAWNAADGAALYGLDRWGEPYFSVGARGHVMVQPRGDRGGALDLVELVRELQGRDLTLPLLIRFDDILEDRLERLHGAFERAITQYGYDGRYQGVFPVKCNQQRHVVEQLVESGHRWHFGLEAGSKAELLIALSLLDDPDALLICNGYKDRRYIETAILARRLGRQPVVVIEQADEVERIIAASSALGGAPFIGIRAKLSARSTGRWGSSVGERAKFGLSIPDVLTTVERLRQAGLLDDLRLLHFHVGSQINDIAVLKDALQEAGQIYAELTRLGAPMGFLDVGGGLGIDYDGSRTATAASTNYSLQNYANDVVATIRECCEPHGVRPPTLVSESGRALASHFSVLVFDVLGAGGHTEAVPPPAEGEALILRNLRDTHAVITAIAAGGSPEGEGGDERSVVERLQEAWNDALKFKEDALTAFRLGYLSLPERATAERLTLASCQAIARQLEGLATGTVIPQELQALPAALAGTYYANLSVFRSAPDTWAIDQLFPVLPIHRLDERPTRLGSFADLTCDSDGKIARFIDRGQVKPLLELHHLRPGEPYWIGLFLGGAYQEVMGNLHNLFGSTNAVHIRLAAGGGYRVDHVVRGNTNAEVLEAMEHDPDLLLERLRLASEQAIGRGDLAISDARRLMAHLRASLEQTTYLEA</sequence>
<proteinExistence type="inferred from homology"/>
<evidence type="ECO:0000259" key="14">
    <source>
        <dbReference type="Pfam" id="PF17810"/>
    </source>
</evidence>
<keyword evidence="10 12" id="KW-0620">Polyamine biosynthesis</keyword>
<evidence type="ECO:0000256" key="8">
    <source>
        <dbReference type="ARBA" id="ARBA00022898"/>
    </source>
</evidence>
<evidence type="ECO:0000256" key="11">
    <source>
        <dbReference type="ARBA" id="ARBA00023239"/>
    </source>
</evidence>
<dbReference type="NCBIfam" id="TIGR01273">
    <property type="entry name" value="speA"/>
    <property type="match status" value="1"/>
</dbReference>
<comment type="catalytic activity">
    <reaction evidence="12">
        <text>L-arginine + H(+) = agmatine + CO2</text>
        <dbReference type="Rhea" id="RHEA:17641"/>
        <dbReference type="ChEBI" id="CHEBI:15378"/>
        <dbReference type="ChEBI" id="CHEBI:16526"/>
        <dbReference type="ChEBI" id="CHEBI:32682"/>
        <dbReference type="ChEBI" id="CHEBI:58145"/>
        <dbReference type="EC" id="4.1.1.19"/>
    </reaction>
</comment>
<dbReference type="Pfam" id="PF02784">
    <property type="entry name" value="Orn_Arg_deC_N"/>
    <property type="match status" value="1"/>
</dbReference>
<reference evidence="16 17" key="1">
    <citation type="submission" date="2023-12" db="EMBL/GenBank/DDBJ databases">
        <title>Baltic Sea Cyanobacteria.</title>
        <authorList>
            <person name="Delbaje E."/>
            <person name="Fewer D.P."/>
            <person name="Shishido T.K."/>
        </authorList>
    </citation>
    <scope>NUCLEOTIDE SEQUENCE [LARGE SCALE GENOMIC DNA]</scope>
    <source>
        <strain evidence="16 17">UHCC 0281</strain>
    </source>
</reference>
<dbReference type="RefSeq" id="WP_323356055.1">
    <property type="nucleotide sequence ID" value="NZ_JAYGHY010000010.1"/>
</dbReference>
<keyword evidence="5 12" id="KW-0479">Metal-binding</keyword>
<dbReference type="InterPro" id="IPR022653">
    <property type="entry name" value="De-COase2_pyr-phos_BS"/>
</dbReference>
<comment type="pathway">
    <text evidence="12">Amine and polyamine biosynthesis; agmatine biosynthesis; agmatine from L-arginine: step 1/1.</text>
</comment>
<dbReference type="SUPFAM" id="SSF50621">
    <property type="entry name" value="Alanine racemase C-terminal domain-like"/>
    <property type="match status" value="1"/>
</dbReference>
<dbReference type="PANTHER" id="PTHR43295">
    <property type="entry name" value="ARGININE DECARBOXYLASE"/>
    <property type="match status" value="1"/>
</dbReference>
<dbReference type="PRINTS" id="PR01179">
    <property type="entry name" value="ODADCRBXLASE"/>
</dbReference>
<dbReference type="Gene3D" id="3.20.20.10">
    <property type="entry name" value="Alanine racemase"/>
    <property type="match status" value="1"/>
</dbReference>
<evidence type="ECO:0000256" key="4">
    <source>
        <dbReference type="ARBA" id="ARBA00008357"/>
    </source>
</evidence>
<dbReference type="GO" id="GO:0008792">
    <property type="term" value="F:arginine decarboxylase activity"/>
    <property type="evidence" value="ECO:0007669"/>
    <property type="project" value="UniProtKB-EC"/>
</dbReference>
<keyword evidence="8 12" id="KW-0663">Pyridoxal phosphate</keyword>
<organism evidence="16 17">
    <name type="scientific">Cyanobium gracile UHCC 0281</name>
    <dbReference type="NCBI Taxonomy" id="3110309"/>
    <lineage>
        <taxon>Bacteria</taxon>
        <taxon>Bacillati</taxon>
        <taxon>Cyanobacteriota</taxon>
        <taxon>Cyanophyceae</taxon>
        <taxon>Synechococcales</taxon>
        <taxon>Prochlorococcaceae</taxon>
        <taxon>Cyanobium</taxon>
    </lineage>
</organism>
<dbReference type="InterPro" id="IPR000183">
    <property type="entry name" value="Orn/DAP/Arg_de-COase"/>
</dbReference>
<evidence type="ECO:0000256" key="10">
    <source>
        <dbReference type="ARBA" id="ARBA00023115"/>
    </source>
</evidence>
<dbReference type="Proteomes" id="UP001302329">
    <property type="component" value="Unassembled WGS sequence"/>
</dbReference>
<evidence type="ECO:0000256" key="6">
    <source>
        <dbReference type="ARBA" id="ARBA00022793"/>
    </source>
</evidence>
<dbReference type="InterPro" id="IPR002985">
    <property type="entry name" value="Arg_decrbxlase"/>
</dbReference>
<dbReference type="Gene3D" id="1.10.287.3440">
    <property type="match status" value="1"/>
</dbReference>
<dbReference type="Gene3D" id="2.40.37.10">
    <property type="entry name" value="Lyase, Ornithine Decarboxylase, Chain A, domain 1"/>
    <property type="match status" value="1"/>
</dbReference>
<dbReference type="PROSITE" id="PS00878">
    <property type="entry name" value="ODR_DC_2_1"/>
    <property type="match status" value="1"/>
</dbReference>
<evidence type="ECO:0000256" key="1">
    <source>
        <dbReference type="ARBA" id="ARBA00001933"/>
    </source>
</evidence>
<dbReference type="InterPro" id="IPR009006">
    <property type="entry name" value="Ala_racemase/Decarboxylase_C"/>
</dbReference>
<name>A0ABU5SU07_9CYAN</name>